<evidence type="ECO:0000313" key="2">
    <source>
        <dbReference type="EMBL" id="ELR24325.1"/>
    </source>
</evidence>
<dbReference type="PANTHER" id="PTHR33594">
    <property type="entry name" value="SUPERFAMILY HYDROLASE, PUTATIVE (AFU_ORTHOLOGUE AFUA_1G03035)-RELATED"/>
    <property type="match status" value="1"/>
</dbReference>
<dbReference type="STRING" id="1257118.L8HGN4"/>
<evidence type="ECO:0000259" key="1">
    <source>
        <dbReference type="SMART" id="SM00471"/>
    </source>
</evidence>
<dbReference type="InterPro" id="IPR003607">
    <property type="entry name" value="HD/PDEase_dom"/>
</dbReference>
<dbReference type="GeneID" id="14925346"/>
<dbReference type="PANTHER" id="PTHR33594:SF1">
    <property type="entry name" value="HD_PDEASE DOMAIN-CONTAINING PROTEIN"/>
    <property type="match status" value="1"/>
</dbReference>
<dbReference type="KEGG" id="acan:ACA1_356780"/>
<gene>
    <name evidence="2" type="ORF">ACA1_356780</name>
</gene>
<dbReference type="RefSeq" id="XP_004354022.1">
    <property type="nucleotide sequence ID" value="XM_004353970.1"/>
</dbReference>
<dbReference type="OrthoDB" id="16547at2759"/>
<dbReference type="CDD" id="cd00077">
    <property type="entry name" value="HDc"/>
    <property type="match status" value="1"/>
</dbReference>
<dbReference type="Pfam" id="PF01966">
    <property type="entry name" value="HD"/>
    <property type="match status" value="1"/>
</dbReference>
<dbReference type="SMART" id="SM00471">
    <property type="entry name" value="HDc"/>
    <property type="match status" value="1"/>
</dbReference>
<dbReference type="SUPFAM" id="SSF109604">
    <property type="entry name" value="HD-domain/PDEase-like"/>
    <property type="match status" value="1"/>
</dbReference>
<dbReference type="Proteomes" id="UP000011083">
    <property type="component" value="Unassembled WGS sequence"/>
</dbReference>
<reference evidence="2 3" key="1">
    <citation type="journal article" date="2013" name="Genome Biol.">
        <title>Genome of Acanthamoeba castellanii highlights extensive lateral gene transfer and early evolution of tyrosine kinase signaling.</title>
        <authorList>
            <person name="Clarke M."/>
            <person name="Lohan A.J."/>
            <person name="Liu B."/>
            <person name="Lagkouvardos I."/>
            <person name="Roy S."/>
            <person name="Zafar N."/>
            <person name="Bertelli C."/>
            <person name="Schilde C."/>
            <person name="Kianianmomeni A."/>
            <person name="Burglin T.R."/>
            <person name="Frech C."/>
            <person name="Turcotte B."/>
            <person name="Kopec K.O."/>
            <person name="Synnott J.M."/>
            <person name="Choo C."/>
            <person name="Paponov I."/>
            <person name="Finkler A."/>
            <person name="Soon Heng Tan C."/>
            <person name="Hutchins A.P."/>
            <person name="Weinmeier T."/>
            <person name="Rattei T."/>
            <person name="Chu J.S."/>
            <person name="Gimenez G."/>
            <person name="Irimia M."/>
            <person name="Rigden D.J."/>
            <person name="Fitzpatrick D.A."/>
            <person name="Lorenzo-Morales J."/>
            <person name="Bateman A."/>
            <person name="Chiu C.H."/>
            <person name="Tang P."/>
            <person name="Hegemann P."/>
            <person name="Fromm H."/>
            <person name="Raoult D."/>
            <person name="Greub G."/>
            <person name="Miranda-Saavedra D."/>
            <person name="Chen N."/>
            <person name="Nash P."/>
            <person name="Ginger M.L."/>
            <person name="Horn M."/>
            <person name="Schaap P."/>
            <person name="Caler L."/>
            <person name="Loftus B."/>
        </authorList>
    </citation>
    <scope>NUCLEOTIDE SEQUENCE [LARGE SCALE GENOMIC DNA]</scope>
    <source>
        <strain evidence="2 3">Neff</strain>
    </source>
</reference>
<dbReference type="Gene3D" id="1.10.3210.50">
    <property type="match status" value="1"/>
</dbReference>
<organism evidence="2 3">
    <name type="scientific">Acanthamoeba castellanii (strain ATCC 30010 / Neff)</name>
    <dbReference type="NCBI Taxonomy" id="1257118"/>
    <lineage>
        <taxon>Eukaryota</taxon>
        <taxon>Amoebozoa</taxon>
        <taxon>Discosea</taxon>
        <taxon>Longamoebia</taxon>
        <taxon>Centramoebida</taxon>
        <taxon>Acanthamoebidae</taxon>
        <taxon>Acanthamoeba</taxon>
    </lineage>
</organism>
<protein>
    <submittedName>
        <fullName evidence="2">HD domain containing protein</fullName>
    </submittedName>
</protein>
<feature type="domain" description="HD/PDEase" evidence="1">
    <location>
        <begin position="34"/>
        <end position="162"/>
    </location>
</feature>
<dbReference type="AlphaFoldDB" id="L8HGN4"/>
<name>L8HGN4_ACACF</name>
<accession>L8HGN4</accession>
<dbReference type="OMA" id="GHDWFHI"/>
<keyword evidence="3" id="KW-1185">Reference proteome</keyword>
<evidence type="ECO:0000313" key="3">
    <source>
        <dbReference type="Proteomes" id="UP000011083"/>
    </source>
</evidence>
<sequence length="244" mass="27201">MQKMATAPVGVSGIVARALTLVEKVQGAGQHKVDASHDSFHVLRVLATARRLADEERRRGVAVDETVVDLAAVLHDVDDWKYRAPTDDPSLSHAQQFLEGEKEVTEEMRHAVLEVIRNMGFKEQLSSSGQRDHAVPLRPELAIVQDADRLDAIGAIGVARTFTFSGAKRPGTPLYDPSCPPRTTMTKEEYVSNPNGSAINHFHEKLLKLKDMMNTETGKRMAEKRHAFMLQFLDQFNDEWNGDS</sequence>
<proteinExistence type="predicted"/>
<dbReference type="VEuPathDB" id="AmoebaDB:ACA1_356780"/>
<dbReference type="EMBL" id="KB007831">
    <property type="protein sequence ID" value="ELR24325.1"/>
    <property type="molecule type" value="Genomic_DNA"/>
</dbReference>
<dbReference type="InterPro" id="IPR006674">
    <property type="entry name" value="HD_domain"/>
</dbReference>